<evidence type="ECO:0000313" key="3">
    <source>
        <dbReference type="Proteomes" id="UP000028547"/>
    </source>
</evidence>
<dbReference type="InterPro" id="IPR019291">
    <property type="entry name" value="Host_attachment_protein"/>
</dbReference>
<organism evidence="2 3">
    <name type="scientific">Archangium violaceum Cb vi76</name>
    <dbReference type="NCBI Taxonomy" id="1406225"/>
    <lineage>
        <taxon>Bacteria</taxon>
        <taxon>Pseudomonadati</taxon>
        <taxon>Myxococcota</taxon>
        <taxon>Myxococcia</taxon>
        <taxon>Myxococcales</taxon>
        <taxon>Cystobacterineae</taxon>
        <taxon>Archangiaceae</taxon>
        <taxon>Archangium</taxon>
    </lineage>
</organism>
<protein>
    <recommendedName>
        <fullName evidence="4">Host attachment protein</fullName>
    </recommendedName>
</protein>
<dbReference type="EMBL" id="JPMI01000233">
    <property type="protein sequence ID" value="KFA89638.1"/>
    <property type="molecule type" value="Genomic_DNA"/>
</dbReference>
<feature type="region of interest" description="Disordered" evidence="1">
    <location>
        <begin position="38"/>
        <end position="70"/>
    </location>
</feature>
<feature type="compositionally biased region" description="Polar residues" evidence="1">
    <location>
        <begin position="48"/>
        <end position="68"/>
    </location>
</feature>
<name>A0A084SMF3_9BACT</name>
<proteinExistence type="predicted"/>
<dbReference type="Pfam" id="PF10116">
    <property type="entry name" value="Host_attach"/>
    <property type="match status" value="1"/>
</dbReference>
<evidence type="ECO:0008006" key="4">
    <source>
        <dbReference type="Google" id="ProtNLM"/>
    </source>
</evidence>
<gene>
    <name evidence="2" type="ORF">Q664_32560</name>
</gene>
<evidence type="ECO:0000313" key="2">
    <source>
        <dbReference type="EMBL" id="KFA89638.1"/>
    </source>
</evidence>
<reference evidence="2 3" key="1">
    <citation type="submission" date="2014-07" db="EMBL/GenBank/DDBJ databases">
        <title>Draft Genome Sequence of Gephyronic Acid Producer, Cystobacter violaceus Strain Cb vi76.</title>
        <authorList>
            <person name="Stevens D.C."/>
            <person name="Young J."/>
            <person name="Carmichael R."/>
            <person name="Tan J."/>
            <person name="Taylor R.E."/>
        </authorList>
    </citation>
    <scope>NUCLEOTIDE SEQUENCE [LARGE SCALE GENOMIC DNA]</scope>
    <source>
        <strain evidence="2 3">Cb vi76</strain>
    </source>
</reference>
<dbReference type="RefSeq" id="WP_043403981.1">
    <property type="nucleotide sequence ID" value="NZ_JPMI01000233.1"/>
</dbReference>
<dbReference type="Proteomes" id="UP000028547">
    <property type="component" value="Unassembled WGS sequence"/>
</dbReference>
<dbReference type="AlphaFoldDB" id="A0A084SMF3"/>
<comment type="caution">
    <text evidence="2">The sequence shown here is derived from an EMBL/GenBank/DDBJ whole genome shotgun (WGS) entry which is preliminary data.</text>
</comment>
<accession>A0A084SMF3</accession>
<evidence type="ECO:0000256" key="1">
    <source>
        <dbReference type="SAM" id="MobiDB-lite"/>
    </source>
</evidence>
<sequence>MADALWILVANGSRAKLFATDERAEVWNLKEEFHHEESRSLSGRLLNQPDNPNAGSLNKPQPENQPDARQQLEVDRFARELAARLERGFNDHAYDRLVIAAPPGLLGMLRKLISPRVHQRLMLDFRADYVNVPDRELPERIPLS</sequence>